<evidence type="ECO:0000256" key="7">
    <source>
        <dbReference type="SAM" id="MobiDB-lite"/>
    </source>
</evidence>
<keyword evidence="2 5" id="KW-0689">Ribosomal protein</keyword>
<dbReference type="AlphaFoldDB" id="A0A517R3X2"/>
<accession>A0A517R3X2</accession>
<dbReference type="InterPro" id="IPR020568">
    <property type="entry name" value="Ribosomal_Su5_D2-typ_SF"/>
</dbReference>
<dbReference type="GO" id="GO:0006412">
    <property type="term" value="P:translation"/>
    <property type="evidence" value="ECO:0007669"/>
    <property type="project" value="UniProtKB-UniRule"/>
</dbReference>
<evidence type="ECO:0000313" key="8">
    <source>
        <dbReference type="EMBL" id="QDT38585.1"/>
    </source>
</evidence>
<dbReference type="EMBL" id="CP036268">
    <property type="protein sequence ID" value="QDT38585.1"/>
    <property type="molecule type" value="Genomic_DNA"/>
</dbReference>
<dbReference type="PROSITE" id="PS00360">
    <property type="entry name" value="RIBOSOMAL_S9"/>
    <property type="match status" value="1"/>
</dbReference>
<evidence type="ECO:0000256" key="3">
    <source>
        <dbReference type="ARBA" id="ARBA00023274"/>
    </source>
</evidence>
<dbReference type="InterPro" id="IPR014721">
    <property type="entry name" value="Ribsml_uS5_D2-typ_fold_subgr"/>
</dbReference>
<name>A0A517R3X2_9PLAN</name>
<evidence type="ECO:0000256" key="4">
    <source>
        <dbReference type="ARBA" id="ARBA00035259"/>
    </source>
</evidence>
<dbReference type="HAMAP" id="MF_00532_B">
    <property type="entry name" value="Ribosomal_uS9_B"/>
    <property type="match status" value="1"/>
</dbReference>
<proteinExistence type="inferred from homology"/>
<evidence type="ECO:0000256" key="6">
    <source>
        <dbReference type="RuleBase" id="RU003815"/>
    </source>
</evidence>
<feature type="region of interest" description="Disordered" evidence="7">
    <location>
        <begin position="1"/>
        <end position="54"/>
    </location>
</feature>
<evidence type="ECO:0000256" key="1">
    <source>
        <dbReference type="ARBA" id="ARBA00005251"/>
    </source>
</evidence>
<organism evidence="8 9">
    <name type="scientific">Stratiformator vulcanicus</name>
    <dbReference type="NCBI Taxonomy" id="2527980"/>
    <lineage>
        <taxon>Bacteria</taxon>
        <taxon>Pseudomonadati</taxon>
        <taxon>Planctomycetota</taxon>
        <taxon>Planctomycetia</taxon>
        <taxon>Planctomycetales</taxon>
        <taxon>Planctomycetaceae</taxon>
        <taxon>Stratiformator</taxon>
    </lineage>
</organism>
<dbReference type="Proteomes" id="UP000317318">
    <property type="component" value="Chromosome"/>
</dbReference>
<dbReference type="InterPro" id="IPR000754">
    <property type="entry name" value="Ribosomal_uS9"/>
</dbReference>
<evidence type="ECO:0000256" key="2">
    <source>
        <dbReference type="ARBA" id="ARBA00022980"/>
    </source>
</evidence>
<keyword evidence="3 5" id="KW-0687">Ribonucleoprotein</keyword>
<dbReference type="PANTHER" id="PTHR21569">
    <property type="entry name" value="RIBOSOMAL PROTEIN S9"/>
    <property type="match status" value="1"/>
</dbReference>
<dbReference type="InterPro" id="IPR023035">
    <property type="entry name" value="Ribosomal_uS9_bac/plastid"/>
</dbReference>
<dbReference type="OrthoDB" id="9803965at2"/>
<protein>
    <recommendedName>
        <fullName evidence="4 5">Small ribosomal subunit protein uS9</fullName>
    </recommendedName>
</protein>
<reference evidence="8 9" key="1">
    <citation type="submission" date="2019-02" db="EMBL/GenBank/DDBJ databases">
        <title>Deep-cultivation of Planctomycetes and their phenomic and genomic characterization uncovers novel biology.</title>
        <authorList>
            <person name="Wiegand S."/>
            <person name="Jogler M."/>
            <person name="Boedeker C."/>
            <person name="Pinto D."/>
            <person name="Vollmers J."/>
            <person name="Rivas-Marin E."/>
            <person name="Kohn T."/>
            <person name="Peeters S.H."/>
            <person name="Heuer A."/>
            <person name="Rast P."/>
            <person name="Oberbeckmann S."/>
            <person name="Bunk B."/>
            <person name="Jeske O."/>
            <person name="Meyerdierks A."/>
            <person name="Storesund J.E."/>
            <person name="Kallscheuer N."/>
            <person name="Luecker S."/>
            <person name="Lage O.M."/>
            <person name="Pohl T."/>
            <person name="Merkel B.J."/>
            <person name="Hornburger P."/>
            <person name="Mueller R.-W."/>
            <person name="Bruemmer F."/>
            <person name="Labrenz M."/>
            <person name="Spormann A.M."/>
            <person name="Op den Camp H."/>
            <person name="Overmann J."/>
            <person name="Amann R."/>
            <person name="Jetten M.S.M."/>
            <person name="Mascher T."/>
            <person name="Medema M.H."/>
            <person name="Devos D.P."/>
            <person name="Kaster A.-K."/>
            <person name="Ovreas L."/>
            <person name="Rohde M."/>
            <person name="Galperin M.Y."/>
            <person name="Jogler C."/>
        </authorList>
    </citation>
    <scope>NUCLEOTIDE SEQUENCE [LARGE SCALE GENOMIC DNA]</scope>
    <source>
        <strain evidence="8 9">Pan189</strain>
    </source>
</reference>
<dbReference type="PANTHER" id="PTHR21569:SF1">
    <property type="entry name" value="SMALL RIBOSOMAL SUBUNIT PROTEIN US9M"/>
    <property type="match status" value="1"/>
</dbReference>
<dbReference type="SUPFAM" id="SSF54211">
    <property type="entry name" value="Ribosomal protein S5 domain 2-like"/>
    <property type="match status" value="1"/>
</dbReference>
<comment type="similarity">
    <text evidence="1 5 6">Belongs to the universal ribosomal protein uS9 family.</text>
</comment>
<sequence>MANDQPEEKPTETPADEEVTSAESPTAETAPEEPALEQAAADEPATEESDPVAAAIDEGDAAPAEPTLVTPEEALDGTDVVEGLTIGEGGPPEQLVLPAESAIRGKVDRFGVALGTGRRKTSVARVRISKGDGKFTVNGKALDEHCCIERDQLAVMGPLRATEMEGKVDIWVRVEGGGPTGQAGAMILGIARALQAMDPTLHHILQHGGFLTRDERMVERKKYGHKKARRSFQFSKR</sequence>
<gene>
    <name evidence="5 8" type="primary">rpsI</name>
    <name evidence="8" type="ORF">Pan189_29800</name>
</gene>
<evidence type="ECO:0000313" key="9">
    <source>
        <dbReference type="Proteomes" id="UP000317318"/>
    </source>
</evidence>
<dbReference type="InterPro" id="IPR020574">
    <property type="entry name" value="Ribosomal_uS9_CS"/>
</dbReference>
<evidence type="ECO:0000256" key="5">
    <source>
        <dbReference type="HAMAP-Rule" id="MF_00532"/>
    </source>
</evidence>
<dbReference type="GO" id="GO:0003723">
    <property type="term" value="F:RNA binding"/>
    <property type="evidence" value="ECO:0007669"/>
    <property type="project" value="TreeGrafter"/>
</dbReference>
<dbReference type="GO" id="GO:0003735">
    <property type="term" value="F:structural constituent of ribosome"/>
    <property type="evidence" value="ECO:0007669"/>
    <property type="project" value="InterPro"/>
</dbReference>
<dbReference type="RefSeq" id="WP_145364680.1">
    <property type="nucleotide sequence ID" value="NZ_CP036268.1"/>
</dbReference>
<dbReference type="NCBIfam" id="NF001099">
    <property type="entry name" value="PRK00132.1"/>
    <property type="match status" value="1"/>
</dbReference>
<dbReference type="FunFam" id="3.30.230.10:FF:000001">
    <property type="entry name" value="30S ribosomal protein S9"/>
    <property type="match status" value="1"/>
</dbReference>
<dbReference type="GO" id="GO:0022627">
    <property type="term" value="C:cytosolic small ribosomal subunit"/>
    <property type="evidence" value="ECO:0007669"/>
    <property type="project" value="TreeGrafter"/>
</dbReference>
<dbReference type="KEGG" id="svp:Pan189_29800"/>
<dbReference type="Gene3D" id="3.30.230.10">
    <property type="match status" value="1"/>
</dbReference>
<keyword evidence="9" id="KW-1185">Reference proteome</keyword>
<feature type="compositionally biased region" description="Basic and acidic residues" evidence="7">
    <location>
        <begin position="1"/>
        <end position="11"/>
    </location>
</feature>
<dbReference type="Pfam" id="PF00380">
    <property type="entry name" value="Ribosomal_S9"/>
    <property type="match status" value="1"/>
</dbReference>